<keyword evidence="3" id="KW-1185">Reference proteome</keyword>
<reference evidence="2 3" key="1">
    <citation type="submission" date="2023-03" db="EMBL/GenBank/DDBJ databases">
        <title>Genome insight into feeding habits of ladybird beetles.</title>
        <authorList>
            <person name="Li H.-S."/>
            <person name="Huang Y.-H."/>
            <person name="Pang H."/>
        </authorList>
    </citation>
    <scope>NUCLEOTIDE SEQUENCE [LARGE SCALE GENOMIC DNA]</scope>
    <source>
        <strain evidence="2">SYSU_2023b</strain>
        <tissue evidence="2">Whole body</tissue>
    </source>
</reference>
<evidence type="ECO:0000256" key="1">
    <source>
        <dbReference type="SAM" id="Phobius"/>
    </source>
</evidence>
<keyword evidence="1" id="KW-0472">Membrane</keyword>
<organism evidence="2 3">
    <name type="scientific">Henosepilachna vigintioctopunctata</name>
    <dbReference type="NCBI Taxonomy" id="420089"/>
    <lineage>
        <taxon>Eukaryota</taxon>
        <taxon>Metazoa</taxon>
        <taxon>Ecdysozoa</taxon>
        <taxon>Arthropoda</taxon>
        <taxon>Hexapoda</taxon>
        <taxon>Insecta</taxon>
        <taxon>Pterygota</taxon>
        <taxon>Neoptera</taxon>
        <taxon>Endopterygota</taxon>
        <taxon>Coleoptera</taxon>
        <taxon>Polyphaga</taxon>
        <taxon>Cucujiformia</taxon>
        <taxon>Coccinelloidea</taxon>
        <taxon>Coccinellidae</taxon>
        <taxon>Epilachninae</taxon>
        <taxon>Epilachnini</taxon>
        <taxon>Henosepilachna</taxon>
    </lineage>
</organism>
<keyword evidence="1" id="KW-1133">Transmembrane helix</keyword>
<accession>A0AAW1URZ2</accession>
<keyword evidence="1" id="KW-0812">Transmembrane</keyword>
<dbReference type="AlphaFoldDB" id="A0AAW1URZ2"/>
<sequence>MADVILKALTTTPNTTSSYENVGLSEYSNHSSTFPPLNISESSIKKSPPNDKGYYIDDVDDGLNDLQVLLLACFATLIPLIISVVAAFGIRILWVKYRKRRKGSSYDGMLEREGTSESLNKPLHSHLLNSDKNILQNSTHDFNGIEPSFYKKMPL</sequence>
<evidence type="ECO:0000313" key="2">
    <source>
        <dbReference type="EMBL" id="KAK9885295.1"/>
    </source>
</evidence>
<dbReference type="Proteomes" id="UP001431783">
    <property type="component" value="Unassembled WGS sequence"/>
</dbReference>
<dbReference type="EMBL" id="JARQZJ010000095">
    <property type="protein sequence ID" value="KAK9885295.1"/>
    <property type="molecule type" value="Genomic_DNA"/>
</dbReference>
<name>A0AAW1URZ2_9CUCU</name>
<gene>
    <name evidence="2" type="ORF">WA026_010789</name>
</gene>
<feature type="transmembrane region" description="Helical" evidence="1">
    <location>
        <begin position="68"/>
        <end position="94"/>
    </location>
</feature>
<evidence type="ECO:0000313" key="3">
    <source>
        <dbReference type="Proteomes" id="UP001431783"/>
    </source>
</evidence>
<protein>
    <submittedName>
        <fullName evidence="2">Uncharacterized protein</fullName>
    </submittedName>
</protein>
<proteinExistence type="predicted"/>
<comment type="caution">
    <text evidence="2">The sequence shown here is derived from an EMBL/GenBank/DDBJ whole genome shotgun (WGS) entry which is preliminary data.</text>
</comment>